<dbReference type="NCBIfam" id="TIGR04123">
    <property type="entry name" value="P_estr_lig_assc"/>
    <property type="match status" value="1"/>
</dbReference>
<keyword evidence="2" id="KW-0378">Hydrolase</keyword>
<comment type="caution">
    <text evidence="2">The sequence shown here is derived from an EMBL/GenBank/DDBJ whole genome shotgun (WGS) entry which is preliminary data.</text>
</comment>
<name>A0ABP7YW56_9SPHI</name>
<reference evidence="3" key="1">
    <citation type="journal article" date="2019" name="Int. J. Syst. Evol. Microbiol.">
        <title>The Global Catalogue of Microorganisms (GCM) 10K type strain sequencing project: providing services to taxonomists for standard genome sequencing and annotation.</title>
        <authorList>
            <consortium name="The Broad Institute Genomics Platform"/>
            <consortium name="The Broad Institute Genome Sequencing Center for Infectious Disease"/>
            <person name="Wu L."/>
            <person name="Ma J."/>
        </authorList>
    </citation>
    <scope>NUCLEOTIDE SEQUENCE [LARGE SCALE GENOMIC DNA]</scope>
    <source>
        <strain evidence="3">JCM 16704</strain>
    </source>
</reference>
<protein>
    <submittedName>
        <fullName evidence="2">Ligase-associated DNA damage response endonuclease PdeM</fullName>
    </submittedName>
</protein>
<evidence type="ECO:0000313" key="2">
    <source>
        <dbReference type="EMBL" id="GAA4141855.1"/>
    </source>
</evidence>
<dbReference type="Gene3D" id="3.60.21.10">
    <property type="match status" value="1"/>
</dbReference>
<evidence type="ECO:0000259" key="1">
    <source>
        <dbReference type="Pfam" id="PF00149"/>
    </source>
</evidence>
<dbReference type="EMBL" id="BAAAZI010000009">
    <property type="protein sequence ID" value="GAA4141855.1"/>
    <property type="molecule type" value="Genomic_DNA"/>
</dbReference>
<proteinExistence type="predicted"/>
<keyword evidence="3" id="KW-1185">Reference proteome</keyword>
<dbReference type="PANTHER" id="PTHR39323:SF1">
    <property type="entry name" value="BLR1149 PROTEIN"/>
    <property type="match status" value="1"/>
</dbReference>
<sequence length="216" mass="25092">MSKKIVLNGLDVFLLAQKSLYIPQYNLLVISDWHLGKLQHFRQEGIFVPAPDPEEEFQKLKVLIEELKIREIIFLGDLFHSKWNKHWDLFKSFIHNYRYQIQFILTVGNHDILEERHFKDTALELKHHHLLPEGIVFSHEPLLGLEDHLYNIVGHIHPGCLVEAGARQTLRLPCFHLEGKLLTMPAFGKYTGLHILQVNGKNQLFAIVGDSVIELK</sequence>
<dbReference type="InterPro" id="IPR026336">
    <property type="entry name" value="PdeM-like"/>
</dbReference>
<dbReference type="SUPFAM" id="SSF56300">
    <property type="entry name" value="Metallo-dependent phosphatases"/>
    <property type="match status" value="1"/>
</dbReference>
<dbReference type="InterPro" id="IPR029052">
    <property type="entry name" value="Metallo-depent_PP-like"/>
</dbReference>
<dbReference type="InterPro" id="IPR024173">
    <property type="entry name" value="Pesterase_MJ0037-like"/>
</dbReference>
<accession>A0ABP7YW56</accession>
<dbReference type="PIRSF" id="PIRSF000887">
    <property type="entry name" value="Pesterase_MJ0037"/>
    <property type="match status" value="1"/>
</dbReference>
<dbReference type="Proteomes" id="UP001500101">
    <property type="component" value="Unassembled WGS sequence"/>
</dbReference>
<keyword evidence="2" id="KW-0436">Ligase</keyword>
<keyword evidence="2" id="KW-0255">Endonuclease</keyword>
<keyword evidence="2" id="KW-0540">Nuclease</keyword>
<dbReference type="GO" id="GO:0004519">
    <property type="term" value="F:endonuclease activity"/>
    <property type="evidence" value="ECO:0007669"/>
    <property type="project" value="UniProtKB-KW"/>
</dbReference>
<dbReference type="PANTHER" id="PTHR39323">
    <property type="entry name" value="BLR1149 PROTEIN"/>
    <property type="match status" value="1"/>
</dbReference>
<organism evidence="2 3">
    <name type="scientific">Sphingobacterium kyonggiense</name>
    <dbReference type="NCBI Taxonomy" id="714075"/>
    <lineage>
        <taxon>Bacteria</taxon>
        <taxon>Pseudomonadati</taxon>
        <taxon>Bacteroidota</taxon>
        <taxon>Sphingobacteriia</taxon>
        <taxon>Sphingobacteriales</taxon>
        <taxon>Sphingobacteriaceae</taxon>
        <taxon>Sphingobacterium</taxon>
    </lineage>
</organism>
<evidence type="ECO:0000313" key="3">
    <source>
        <dbReference type="Proteomes" id="UP001500101"/>
    </source>
</evidence>
<feature type="domain" description="Calcineurin-like phosphoesterase" evidence="1">
    <location>
        <begin position="27"/>
        <end position="150"/>
    </location>
</feature>
<dbReference type="InterPro" id="IPR004843">
    <property type="entry name" value="Calcineurin-like_PHP"/>
</dbReference>
<dbReference type="Pfam" id="PF00149">
    <property type="entry name" value="Metallophos"/>
    <property type="match status" value="1"/>
</dbReference>
<gene>
    <name evidence="2" type="primary">pdeM</name>
    <name evidence="2" type="ORF">GCM10022216_22240</name>
</gene>
<dbReference type="GO" id="GO:0016874">
    <property type="term" value="F:ligase activity"/>
    <property type="evidence" value="ECO:0007669"/>
    <property type="project" value="UniProtKB-KW"/>
</dbReference>
<dbReference type="RefSeq" id="WP_344674794.1">
    <property type="nucleotide sequence ID" value="NZ_BAAAZI010000009.1"/>
</dbReference>